<evidence type="ECO:0000313" key="3">
    <source>
        <dbReference type="Proteomes" id="UP000006174"/>
    </source>
</evidence>
<sequence length="186" mass="20975">MEELKDGLIFDYSSGINRKQVVMLLTILIQCASHLYFATQKLGPFCNHFDLGKQMRAHINFFITNEDSDTSQILDLKIEGNKPSTLTNTGNVPYYHAADIGQHDIQDATLSGSKAQHTETSKKPLHGQEATPNKPLCSQEATPTTMLKLTQLTNHHLKVLTSLSNKLRWVKKELLNPKRVLVHAWQ</sequence>
<gene>
    <name evidence="2" type="ORF">UHOR_07816</name>
</gene>
<dbReference type="OrthoDB" id="2557320at2759"/>
<evidence type="ECO:0000256" key="1">
    <source>
        <dbReference type="SAM" id="MobiDB-lite"/>
    </source>
</evidence>
<dbReference type="Proteomes" id="UP000006174">
    <property type="component" value="Unassembled WGS sequence"/>
</dbReference>
<name>I2FTJ9_USTHO</name>
<accession>I2FTJ9</accession>
<proteinExistence type="predicted"/>
<dbReference type="AlphaFoldDB" id="I2FTJ9"/>
<comment type="caution">
    <text evidence="2">The sequence shown here is derived from an EMBL/GenBank/DDBJ whole genome shotgun (WGS) entry which is preliminary data.</text>
</comment>
<dbReference type="HOGENOM" id="CLU_119677_0_0_1"/>
<organism evidence="2 3">
    <name type="scientific">Ustilago hordei</name>
    <name type="common">Barley covered smut fungus</name>
    <dbReference type="NCBI Taxonomy" id="120017"/>
    <lineage>
        <taxon>Eukaryota</taxon>
        <taxon>Fungi</taxon>
        <taxon>Dikarya</taxon>
        <taxon>Basidiomycota</taxon>
        <taxon>Ustilaginomycotina</taxon>
        <taxon>Ustilaginomycetes</taxon>
        <taxon>Ustilaginales</taxon>
        <taxon>Ustilaginaceae</taxon>
        <taxon>Ustilago</taxon>
    </lineage>
</organism>
<keyword evidence="3" id="KW-1185">Reference proteome</keyword>
<feature type="region of interest" description="Disordered" evidence="1">
    <location>
        <begin position="110"/>
        <end position="139"/>
    </location>
</feature>
<evidence type="ECO:0000313" key="2">
    <source>
        <dbReference type="EMBL" id="CCF50242.1"/>
    </source>
</evidence>
<dbReference type="EMBL" id="CAGI01000153">
    <property type="protein sequence ID" value="CCF50242.1"/>
    <property type="molecule type" value="Genomic_DNA"/>
</dbReference>
<reference evidence="2 3" key="1">
    <citation type="journal article" date="2012" name="Plant Cell">
        <title>Genome comparison of barley and maize smut fungi reveals targeted loss of RNA silencing components and species-specific presence of transposable elements.</title>
        <authorList>
            <person name="Laurie J.D."/>
            <person name="Ali S."/>
            <person name="Linning R."/>
            <person name="Mannhaupt G."/>
            <person name="Wong P."/>
            <person name="Gueldener U."/>
            <person name="Muensterkoetter M."/>
            <person name="Moore R."/>
            <person name="Kahmann R."/>
            <person name="Bakkeren G."/>
            <person name="Schirawski J."/>
        </authorList>
    </citation>
    <scope>NUCLEOTIDE SEQUENCE [LARGE SCALE GENOMIC DNA]</scope>
    <source>
        <strain evidence="3">Uh4875-4</strain>
    </source>
</reference>
<protein>
    <submittedName>
        <fullName evidence="2">Uncharacterized protein</fullName>
    </submittedName>
</protein>